<evidence type="ECO:0000259" key="2">
    <source>
        <dbReference type="Pfam" id="PF00004"/>
    </source>
</evidence>
<evidence type="ECO:0000256" key="1">
    <source>
        <dbReference type="SAM" id="MobiDB-lite"/>
    </source>
</evidence>
<dbReference type="InterPro" id="IPR003959">
    <property type="entry name" value="ATPase_AAA_core"/>
</dbReference>
<dbReference type="Pfam" id="PF00004">
    <property type="entry name" value="AAA"/>
    <property type="match status" value="1"/>
</dbReference>
<proteinExistence type="predicted"/>
<dbReference type="EMBL" id="OV725080">
    <property type="protein sequence ID" value="CAH1397758.1"/>
    <property type="molecule type" value="Genomic_DNA"/>
</dbReference>
<name>A0A9P0H995_NEZVI</name>
<feature type="compositionally biased region" description="Basic and acidic residues" evidence="1">
    <location>
        <begin position="357"/>
        <end position="366"/>
    </location>
</feature>
<dbReference type="CDD" id="cd23767">
    <property type="entry name" value="IQCD"/>
    <property type="match status" value="1"/>
</dbReference>
<dbReference type="PANTHER" id="PTHR14690:SF0">
    <property type="entry name" value="IQ MOTIF CONTAINING WITH AAA DOMAIN 1"/>
    <property type="match status" value="1"/>
</dbReference>
<dbReference type="GO" id="GO:0005524">
    <property type="term" value="F:ATP binding"/>
    <property type="evidence" value="ECO:0007669"/>
    <property type="project" value="InterPro"/>
</dbReference>
<protein>
    <recommendedName>
        <fullName evidence="2">ATPase AAA-type core domain-containing protein</fullName>
    </recommendedName>
</protein>
<dbReference type="PANTHER" id="PTHR14690">
    <property type="entry name" value="IQ MOTIF CONTAINING WITH AAA DOMAIN 1"/>
    <property type="match status" value="1"/>
</dbReference>
<feature type="region of interest" description="Disordered" evidence="1">
    <location>
        <begin position="445"/>
        <end position="480"/>
    </location>
</feature>
<dbReference type="InterPro" id="IPR052267">
    <property type="entry name" value="N-DRC_Component"/>
</dbReference>
<gene>
    <name evidence="3" type="ORF">NEZAVI_LOCUS7538</name>
</gene>
<dbReference type="InterPro" id="IPR027417">
    <property type="entry name" value="P-loop_NTPase"/>
</dbReference>
<feature type="compositionally biased region" description="Basic residues" evidence="1">
    <location>
        <begin position="449"/>
        <end position="473"/>
    </location>
</feature>
<evidence type="ECO:0000313" key="4">
    <source>
        <dbReference type="Proteomes" id="UP001152798"/>
    </source>
</evidence>
<organism evidence="3 4">
    <name type="scientific">Nezara viridula</name>
    <name type="common">Southern green stink bug</name>
    <name type="synonym">Cimex viridulus</name>
    <dbReference type="NCBI Taxonomy" id="85310"/>
    <lineage>
        <taxon>Eukaryota</taxon>
        <taxon>Metazoa</taxon>
        <taxon>Ecdysozoa</taxon>
        <taxon>Arthropoda</taxon>
        <taxon>Hexapoda</taxon>
        <taxon>Insecta</taxon>
        <taxon>Pterygota</taxon>
        <taxon>Neoptera</taxon>
        <taxon>Paraneoptera</taxon>
        <taxon>Hemiptera</taxon>
        <taxon>Heteroptera</taxon>
        <taxon>Panheteroptera</taxon>
        <taxon>Pentatomomorpha</taxon>
        <taxon>Pentatomoidea</taxon>
        <taxon>Pentatomidae</taxon>
        <taxon>Pentatominae</taxon>
        <taxon>Nezara</taxon>
    </lineage>
</organism>
<dbReference type="AlphaFoldDB" id="A0A9P0H995"/>
<feature type="domain" description="ATPase AAA-type core" evidence="2">
    <location>
        <begin position="559"/>
        <end position="690"/>
    </location>
</feature>
<dbReference type="SUPFAM" id="SSF52540">
    <property type="entry name" value="P-loop containing nucleoside triphosphate hydrolases"/>
    <property type="match status" value="1"/>
</dbReference>
<feature type="region of interest" description="Disordered" evidence="1">
    <location>
        <begin position="329"/>
        <end position="376"/>
    </location>
</feature>
<dbReference type="GO" id="GO:0016887">
    <property type="term" value="F:ATP hydrolysis activity"/>
    <property type="evidence" value="ECO:0007669"/>
    <property type="project" value="InterPro"/>
</dbReference>
<keyword evidence="4" id="KW-1185">Reference proteome</keyword>
<dbReference type="OrthoDB" id="3046016at2759"/>
<accession>A0A9P0H995</accession>
<sequence length="811" mass="92932">MSNQTYNLVWSEAVHLLDEATRLDVEAESAKPTKDKEVARRAVGRLYLMYLLAVNKLDLCYDQIVQPQKRRLLKRMLECALGRCLELKHELVSIDLSEFSYLDDIIQEMGLTILDTEIKPLRLVRRERETEIRERRATIDKIMRDLGFFEVDTTGIIMTEDRAIRLIQSHERARQGRLRAGFMKEIRLLKEKVKAEPKEDAELQEEGRQAALKIQTIWRGFITRRKIRRRVVEEMLLIGMLPSSHVVTEEQERALEVQEYRRGVQRSREEQYQEALIREREEIKRDKGPAMMEEMADQIRTWLMGFKQTTGKFPDLPSEEAGGSALVLKGQAGQAESDRSKSTAPSSRGSKGKAKKGKEDEMKKKEEEEDPGFRMSPSNFLTLLMVSCSEYDEIWRPLDESTNPRQHYYIDMVRREKSIEVESELRKIVDDQLRIELEALQAALDRDKSRKSKKGKKAGKKGRRGGKKSKKKKEKDLTPDRTTESLFEELVTNGIIRKYPEVYMSSFIGERACANLAQRQDGKDPQPGLGDIRQIVMEYVVLPLGMGRVRRGTPLVRSLLVAGPSQSGKKHLVHACCTELGATLFDLSPANIVGKYPGKSGLIMLLHLVSKVSRLLQPSIIFIEGAEKTFMKKVAKTDKTDPKRLKKDLAKLVKSIGPEDQVMLIGTTRLPWEADQKLLFQAYQKTIYIPRTDYGSLSRIWADQLFQYSGLNRQFNTSSLARLSDGFTVGAILSAIKDVFTCKRILQLRLQQLTHAELVAVLCKKEPIYREEEEEFLSWLSKTPLGRRRQKAVELAMERAKEAEAMGKAVI</sequence>
<reference evidence="3" key="1">
    <citation type="submission" date="2022-01" db="EMBL/GenBank/DDBJ databases">
        <authorList>
            <person name="King R."/>
        </authorList>
    </citation>
    <scope>NUCLEOTIDE SEQUENCE</scope>
</reference>
<evidence type="ECO:0000313" key="3">
    <source>
        <dbReference type="EMBL" id="CAH1397758.1"/>
    </source>
</evidence>
<dbReference type="Proteomes" id="UP001152798">
    <property type="component" value="Chromosome 4"/>
</dbReference>
<dbReference type="Gene3D" id="3.40.50.300">
    <property type="entry name" value="P-loop containing nucleotide triphosphate hydrolases"/>
    <property type="match status" value="1"/>
</dbReference>
<dbReference type="PROSITE" id="PS50096">
    <property type="entry name" value="IQ"/>
    <property type="match status" value="1"/>
</dbReference>